<dbReference type="Proteomes" id="UP000632659">
    <property type="component" value="Unassembled WGS sequence"/>
</dbReference>
<sequence length="85" mass="9905">MNKKRTVFAFIILIVILGGSLYFNFRSVNRDFASLDLESTDLQPEESITQEDVTKLNTEQLQKLAEYGITMKYVKKLVLLQYILR</sequence>
<keyword evidence="1" id="KW-0472">Membrane</keyword>
<accession>A0A8J6PGY7</accession>
<feature type="transmembrane region" description="Helical" evidence="1">
    <location>
        <begin position="6"/>
        <end position="25"/>
    </location>
</feature>
<reference evidence="2" key="1">
    <citation type="submission" date="2020-08" db="EMBL/GenBank/DDBJ databases">
        <title>Genome public.</title>
        <authorList>
            <person name="Liu C."/>
            <person name="Sun Q."/>
        </authorList>
    </citation>
    <scope>NUCLEOTIDE SEQUENCE</scope>
    <source>
        <strain evidence="2">NSJ-15</strain>
    </source>
</reference>
<keyword evidence="1" id="KW-1133">Transmembrane helix</keyword>
<organism evidence="2 3">
    <name type="scientific">Massiliimalia timonensis</name>
    <dbReference type="NCBI Taxonomy" id="1987501"/>
    <lineage>
        <taxon>Bacteria</taxon>
        <taxon>Bacillati</taxon>
        <taxon>Bacillota</taxon>
        <taxon>Clostridia</taxon>
        <taxon>Eubacteriales</taxon>
        <taxon>Oscillospiraceae</taxon>
        <taxon>Massiliimalia</taxon>
    </lineage>
</organism>
<dbReference type="EMBL" id="JACRTL010000008">
    <property type="protein sequence ID" value="MBC8611882.1"/>
    <property type="molecule type" value="Genomic_DNA"/>
</dbReference>
<keyword evidence="1" id="KW-0812">Transmembrane</keyword>
<evidence type="ECO:0000313" key="2">
    <source>
        <dbReference type="EMBL" id="MBC8611882.1"/>
    </source>
</evidence>
<protein>
    <submittedName>
        <fullName evidence="2">Uncharacterized protein</fullName>
    </submittedName>
</protein>
<evidence type="ECO:0000313" key="3">
    <source>
        <dbReference type="Proteomes" id="UP000632659"/>
    </source>
</evidence>
<gene>
    <name evidence="2" type="ORF">H8702_12360</name>
</gene>
<evidence type="ECO:0000256" key="1">
    <source>
        <dbReference type="SAM" id="Phobius"/>
    </source>
</evidence>
<dbReference type="RefSeq" id="WP_154824988.1">
    <property type="nucleotide sequence ID" value="NZ_JACRTL010000008.1"/>
</dbReference>
<dbReference type="AlphaFoldDB" id="A0A8J6PGY7"/>
<comment type="caution">
    <text evidence="2">The sequence shown here is derived from an EMBL/GenBank/DDBJ whole genome shotgun (WGS) entry which is preliminary data.</text>
</comment>
<keyword evidence="3" id="KW-1185">Reference proteome</keyword>
<proteinExistence type="predicted"/>
<name>A0A8J6PGY7_9FIRM</name>